<keyword evidence="2" id="KW-1185">Reference proteome</keyword>
<gene>
    <name evidence="1" type="ORF">ILYODFUR_022099</name>
</gene>
<comment type="caution">
    <text evidence="1">The sequence shown here is derived from an EMBL/GenBank/DDBJ whole genome shotgun (WGS) entry which is preliminary data.</text>
</comment>
<evidence type="ECO:0000313" key="1">
    <source>
        <dbReference type="EMBL" id="MEQ2241117.1"/>
    </source>
</evidence>
<proteinExistence type="predicted"/>
<reference evidence="1 2" key="1">
    <citation type="submission" date="2021-06" db="EMBL/GenBank/DDBJ databases">
        <authorList>
            <person name="Palmer J.M."/>
        </authorList>
    </citation>
    <scope>NUCLEOTIDE SEQUENCE [LARGE SCALE GENOMIC DNA]</scope>
    <source>
        <strain evidence="2">if_2019</strain>
        <tissue evidence="1">Muscle</tissue>
    </source>
</reference>
<sequence>MGSESLLVWSNPTDKLLKLKLLKKFILVLKGSCQNIQFITVSMGRHRPEWKQNFLKWYVPIQCLFSSTTTQITLHYSHIHPNVHTFIHRYADWLATGRFGRLSALSKGTSTCGRRKLESNQQLSDFKTTTVPTEPQLPHSCALFQNWKD</sequence>
<accession>A0ABV0UBL4</accession>
<dbReference type="Proteomes" id="UP001482620">
    <property type="component" value="Unassembled WGS sequence"/>
</dbReference>
<evidence type="ECO:0000313" key="2">
    <source>
        <dbReference type="Proteomes" id="UP001482620"/>
    </source>
</evidence>
<organism evidence="1 2">
    <name type="scientific">Ilyodon furcidens</name>
    <name type="common">goldbreast splitfin</name>
    <dbReference type="NCBI Taxonomy" id="33524"/>
    <lineage>
        <taxon>Eukaryota</taxon>
        <taxon>Metazoa</taxon>
        <taxon>Chordata</taxon>
        <taxon>Craniata</taxon>
        <taxon>Vertebrata</taxon>
        <taxon>Euteleostomi</taxon>
        <taxon>Actinopterygii</taxon>
        <taxon>Neopterygii</taxon>
        <taxon>Teleostei</taxon>
        <taxon>Neoteleostei</taxon>
        <taxon>Acanthomorphata</taxon>
        <taxon>Ovalentaria</taxon>
        <taxon>Atherinomorphae</taxon>
        <taxon>Cyprinodontiformes</taxon>
        <taxon>Goodeidae</taxon>
        <taxon>Ilyodon</taxon>
    </lineage>
</organism>
<protein>
    <submittedName>
        <fullName evidence="1">Uncharacterized protein</fullName>
    </submittedName>
</protein>
<name>A0ABV0UBL4_9TELE</name>
<dbReference type="EMBL" id="JAHRIQ010060338">
    <property type="protein sequence ID" value="MEQ2241117.1"/>
    <property type="molecule type" value="Genomic_DNA"/>
</dbReference>